<dbReference type="Gene3D" id="1.10.510.10">
    <property type="entry name" value="Transferase(Phosphotransferase) domain 1"/>
    <property type="match status" value="1"/>
</dbReference>
<keyword evidence="13" id="KW-1133">Transmembrane helix</keyword>
<comment type="subcellular location">
    <subcellularLocation>
        <location evidence="1">Cell membrane</location>
        <topology evidence="1">Single-pass membrane protein</topology>
    </subcellularLocation>
</comment>
<keyword evidence="11" id="KW-0418">Kinase</keyword>
<evidence type="ECO:0000256" key="15">
    <source>
        <dbReference type="ARBA" id="ARBA00023180"/>
    </source>
</evidence>
<dbReference type="InterPro" id="IPR017441">
    <property type="entry name" value="Protein_kinase_ATP_BS"/>
</dbReference>
<evidence type="ECO:0000256" key="12">
    <source>
        <dbReference type="ARBA" id="ARBA00022840"/>
    </source>
</evidence>
<organism evidence="19">
    <name type="scientific">Daucus carota subsp. sativus</name>
    <name type="common">Carrot</name>
    <dbReference type="NCBI Taxonomy" id="79200"/>
    <lineage>
        <taxon>Eukaryota</taxon>
        <taxon>Viridiplantae</taxon>
        <taxon>Streptophyta</taxon>
        <taxon>Embryophyta</taxon>
        <taxon>Tracheophyta</taxon>
        <taxon>Spermatophyta</taxon>
        <taxon>Magnoliopsida</taxon>
        <taxon>eudicotyledons</taxon>
        <taxon>Gunneridae</taxon>
        <taxon>Pentapetalae</taxon>
        <taxon>asterids</taxon>
        <taxon>campanulids</taxon>
        <taxon>Apiales</taxon>
        <taxon>Apiaceae</taxon>
        <taxon>Apioideae</taxon>
        <taxon>Scandiceae</taxon>
        <taxon>Daucinae</taxon>
        <taxon>Daucus</taxon>
        <taxon>Daucus sect. Daucus</taxon>
    </lineage>
</organism>
<keyword evidence="4" id="KW-0723">Serine/threonine-protein kinase</keyword>
<dbReference type="STRING" id="79200.A0A175YNI9"/>
<dbReference type="FunFam" id="3.80.10.10:FF:000095">
    <property type="entry name" value="LRR receptor-like serine/threonine-protein kinase GSO1"/>
    <property type="match status" value="1"/>
</dbReference>
<proteinExistence type="predicted"/>
<evidence type="ECO:0000256" key="5">
    <source>
        <dbReference type="ARBA" id="ARBA00022614"/>
    </source>
</evidence>
<evidence type="ECO:0000313" key="20">
    <source>
        <dbReference type="EMBL" id="WOH12465.1"/>
    </source>
</evidence>
<gene>
    <name evidence="19" type="ORF">DCAR_027545</name>
    <name evidence="20" type="ORF">DCAR_0831969</name>
</gene>
<evidence type="ECO:0000256" key="10">
    <source>
        <dbReference type="ARBA" id="ARBA00022741"/>
    </source>
</evidence>
<dbReference type="OMA" id="AFNTECK"/>
<dbReference type="PROSITE" id="PS50011">
    <property type="entry name" value="PROTEIN_KINASE_DOM"/>
    <property type="match status" value="1"/>
</dbReference>
<dbReference type="InterPro" id="IPR051809">
    <property type="entry name" value="Plant_receptor-like_S/T_kinase"/>
</dbReference>
<dbReference type="GO" id="GO:0005886">
    <property type="term" value="C:plasma membrane"/>
    <property type="evidence" value="ECO:0007669"/>
    <property type="project" value="UniProtKB-SubCell"/>
</dbReference>
<evidence type="ECO:0000256" key="16">
    <source>
        <dbReference type="PROSITE-ProRule" id="PRU10141"/>
    </source>
</evidence>
<keyword evidence="10 16" id="KW-0547">Nucleotide-binding</keyword>
<dbReference type="PANTHER" id="PTHR27008:SF499">
    <property type="entry name" value="OS06G0581500 PROTEIN"/>
    <property type="match status" value="1"/>
</dbReference>
<dbReference type="Pfam" id="PF13855">
    <property type="entry name" value="LRR_8"/>
    <property type="match status" value="1"/>
</dbReference>
<dbReference type="InterPro" id="IPR001245">
    <property type="entry name" value="Ser-Thr/Tyr_kinase_cat_dom"/>
</dbReference>
<dbReference type="GO" id="GO:0005524">
    <property type="term" value="F:ATP binding"/>
    <property type="evidence" value="ECO:0007669"/>
    <property type="project" value="UniProtKB-UniRule"/>
</dbReference>
<keyword evidence="7" id="KW-0812">Transmembrane</keyword>
<evidence type="ECO:0000256" key="3">
    <source>
        <dbReference type="ARBA" id="ARBA00022475"/>
    </source>
</evidence>
<feature type="binding site" evidence="16">
    <location>
        <position position="923"/>
    </location>
    <ligand>
        <name>ATP</name>
        <dbReference type="ChEBI" id="CHEBI:30616"/>
    </ligand>
</feature>
<evidence type="ECO:0000259" key="18">
    <source>
        <dbReference type="PROSITE" id="PS50011"/>
    </source>
</evidence>
<dbReference type="AlphaFoldDB" id="A0A175YNI9"/>
<evidence type="ECO:0000256" key="4">
    <source>
        <dbReference type="ARBA" id="ARBA00022527"/>
    </source>
</evidence>
<keyword evidence="12 16" id="KW-0067">ATP-binding</keyword>
<dbReference type="PROSITE" id="PS00107">
    <property type="entry name" value="PROTEIN_KINASE_ATP"/>
    <property type="match status" value="1"/>
</dbReference>
<keyword evidence="15" id="KW-0325">Glycoprotein</keyword>
<keyword evidence="21" id="KW-1185">Reference proteome</keyword>
<evidence type="ECO:0000256" key="17">
    <source>
        <dbReference type="SAM" id="SignalP"/>
    </source>
</evidence>
<dbReference type="InterPro" id="IPR001611">
    <property type="entry name" value="Leu-rich_rpt"/>
</dbReference>
<evidence type="ECO:0000256" key="9">
    <source>
        <dbReference type="ARBA" id="ARBA00022737"/>
    </source>
</evidence>
<dbReference type="Pfam" id="PF00560">
    <property type="entry name" value="LRR_1"/>
    <property type="match status" value="5"/>
</dbReference>
<dbReference type="Pfam" id="PF08263">
    <property type="entry name" value="LRRNT_2"/>
    <property type="match status" value="1"/>
</dbReference>
<keyword evidence="6" id="KW-0808">Transferase</keyword>
<dbReference type="Gene3D" id="3.80.10.10">
    <property type="entry name" value="Ribonuclease Inhibitor"/>
    <property type="match status" value="3"/>
</dbReference>
<keyword evidence="3" id="KW-1003">Cell membrane</keyword>
<dbReference type="Gene3D" id="3.30.200.20">
    <property type="entry name" value="Phosphorylase Kinase, domain 1"/>
    <property type="match status" value="2"/>
</dbReference>
<keyword evidence="5" id="KW-0433">Leucine-rich repeat</keyword>
<keyword evidence="14" id="KW-0472">Membrane</keyword>
<evidence type="ECO:0000256" key="1">
    <source>
        <dbReference type="ARBA" id="ARBA00004162"/>
    </source>
</evidence>
<dbReference type="PRINTS" id="PR00019">
    <property type="entry name" value="LEURICHRPT"/>
</dbReference>
<name>A0A175YNI9_DAUCS</name>
<dbReference type="Pfam" id="PF07714">
    <property type="entry name" value="PK_Tyr_Ser-Thr"/>
    <property type="match status" value="2"/>
</dbReference>
<feature type="signal peptide" evidence="17">
    <location>
        <begin position="1"/>
        <end position="28"/>
    </location>
</feature>
<reference evidence="20" key="2">
    <citation type="submission" date="2022-03" db="EMBL/GenBank/DDBJ databases">
        <title>Draft title - Genomic analysis of global carrot germplasm unveils the trajectory of domestication and the origin of high carotenoid orange carrot.</title>
        <authorList>
            <person name="Iorizzo M."/>
            <person name="Ellison S."/>
            <person name="Senalik D."/>
            <person name="Macko-Podgorni A."/>
            <person name="Grzebelus D."/>
            <person name="Bostan H."/>
            <person name="Rolling W."/>
            <person name="Curaba J."/>
            <person name="Simon P."/>
        </authorList>
    </citation>
    <scope>NUCLEOTIDE SEQUENCE</scope>
    <source>
        <tissue evidence="20">Leaf</tissue>
    </source>
</reference>
<evidence type="ECO:0000256" key="14">
    <source>
        <dbReference type="ARBA" id="ARBA00023136"/>
    </source>
</evidence>
<dbReference type="InterPro" id="IPR011009">
    <property type="entry name" value="Kinase-like_dom_sf"/>
</dbReference>
<reference evidence="19" key="1">
    <citation type="journal article" date="2016" name="Nat. Genet.">
        <title>A high-quality carrot genome assembly provides new insights into carotenoid accumulation and asterid genome evolution.</title>
        <authorList>
            <person name="Iorizzo M."/>
            <person name="Ellison S."/>
            <person name="Senalik D."/>
            <person name="Zeng P."/>
            <person name="Satapoomin P."/>
            <person name="Huang J."/>
            <person name="Bowman M."/>
            <person name="Iovene M."/>
            <person name="Sanseverino W."/>
            <person name="Cavagnaro P."/>
            <person name="Yildiz M."/>
            <person name="Macko-Podgorni A."/>
            <person name="Moranska E."/>
            <person name="Grzebelus E."/>
            <person name="Grzebelus D."/>
            <person name="Ashrafi H."/>
            <person name="Zheng Z."/>
            <person name="Cheng S."/>
            <person name="Spooner D."/>
            <person name="Van Deynze A."/>
            <person name="Simon P."/>
        </authorList>
    </citation>
    <scope>NUCLEOTIDE SEQUENCE [LARGE SCALE GENOMIC DNA]</scope>
    <source>
        <tissue evidence="19">Leaf</tissue>
    </source>
</reference>
<feature type="domain" description="Protein kinase" evidence="18">
    <location>
        <begin position="886"/>
        <end position="1063"/>
    </location>
</feature>
<dbReference type="PANTHER" id="PTHR27008">
    <property type="entry name" value="OS04G0122200 PROTEIN"/>
    <property type="match status" value="1"/>
</dbReference>
<evidence type="ECO:0000256" key="11">
    <source>
        <dbReference type="ARBA" id="ARBA00022777"/>
    </source>
</evidence>
<evidence type="ECO:0000313" key="21">
    <source>
        <dbReference type="Proteomes" id="UP000077755"/>
    </source>
</evidence>
<protein>
    <recommendedName>
        <fullName evidence="2">non-specific serine/threonine protein kinase</fullName>
        <ecNumber evidence="2">2.7.11.1</ecNumber>
    </recommendedName>
</protein>
<dbReference type="InterPro" id="IPR000719">
    <property type="entry name" value="Prot_kinase_dom"/>
</dbReference>
<feature type="chain" id="PRO_5008044760" description="non-specific serine/threonine protein kinase" evidence="17">
    <location>
        <begin position="29"/>
        <end position="1063"/>
    </location>
</feature>
<keyword evidence="9" id="KW-0677">Repeat</keyword>
<dbReference type="GO" id="GO:0004674">
    <property type="term" value="F:protein serine/threonine kinase activity"/>
    <property type="evidence" value="ECO:0007669"/>
    <property type="project" value="UniProtKB-KW"/>
</dbReference>
<dbReference type="EMBL" id="LNRQ01000008">
    <property type="protein sequence ID" value="KZM85033.1"/>
    <property type="molecule type" value="Genomic_DNA"/>
</dbReference>
<evidence type="ECO:0000256" key="7">
    <source>
        <dbReference type="ARBA" id="ARBA00022692"/>
    </source>
</evidence>
<dbReference type="InterPro" id="IPR032675">
    <property type="entry name" value="LRR_dom_sf"/>
</dbReference>
<evidence type="ECO:0000313" key="19">
    <source>
        <dbReference type="EMBL" id="KZM85033.1"/>
    </source>
</evidence>
<dbReference type="FunFam" id="3.80.10.10:FF:000288">
    <property type="entry name" value="LRR receptor-like serine/threonine-protein kinase EFR"/>
    <property type="match status" value="1"/>
</dbReference>
<evidence type="ECO:0000256" key="6">
    <source>
        <dbReference type="ARBA" id="ARBA00022679"/>
    </source>
</evidence>
<dbReference type="Gramene" id="KZM85033">
    <property type="protein sequence ID" value="KZM85033"/>
    <property type="gene ID" value="DCAR_027545"/>
</dbReference>
<sequence length="1063" mass="117684">MSAGVYKFWNCILSLSLICLTQIIPTSTATVQGNETDQLALLAFKEKIIHDPQGAFSSWNMTLNFCSWAGITCSEQHKRVTSINLASKGFVGSLPRDIGNMSFLTEIVLTNNSLQGTIPQEVDRLFRLQVLSLGQNALEGKIPDTLGRVDRLVILELFSNNLSGMIPNSVFNLSSLNVFNLANNELQGSIPTDFGLTHHNLEKIQLSDNRLSGTIPISLSNASKLQVIDLQFNSFIGPIPADFGWLLFLQKLVLTNNNLGFGGKGDLSFLESLINCSSLEILNVGANNLHGSLPPRTANLSTELTMISLADNWISGSIPPGISKFINLIFISLQGNNFTGIIPPEITKLGKLQRVILSNNRFSGNIPTSIGNLSMLDEIRLENNDLNGTIPPSFGNCPMLVLLDLSQNNLSGTIPNEFFHVSPFSVKLNLSRNHLVGSLSPGIGTLKTLIELDISENEFSGLISAQLGACIALNSLYIQGNFFQGYIPQSMRNLRSLQNIDLSRNNLSGKIPDFFATLSLIYLNLSWNNLEGEVPTKGVFANAIEFSIAGNTGLCGGIPGLQLPRCSSDRSNKHKVSSDQLFFLIGYILGLLTFCWIIKSSDQFLFSRVHIWRLLAFSWIKRKIKMSRPTRQVLSPFIRVPYQQLHQATNGFSPTNLVSKDCFGSVYKGEIGSEYQEKSLAIKVFNEESSKAFNTECKVLLYMIQRNIVTIRSTCLSTVKNREFRAIVYNLKEHGSTTHSSLVAVAGTCGYMPPEYYRGSRVSTKGDVYSYGIILLEMLTGKKATDLMFDEGFKLQNFVSNALPYSVRNIIDPVNLHELDTGNAAETEICLSMLFDIGVKCAMEVPQFRPCIDDTLSMLEKVRSKYMDPKLVTLSYMDLRQATNGFSSTNLVGAGAFGSVYKGRFISGKSGIENGTETAVAIKVFNLERRGAVRSFNTEYRILRDIQHPNLVKMITACTSVDQEGHDFRAILYEFMDCGSLDIFVSLALPNDVINISDPLMKLTTSASIGDDKRVEYCLTKLYIIGLACSKTSPKDRPDMRKLLRELESIKNSFGILLRRYEL</sequence>
<accession>A0A175YNI9</accession>
<dbReference type="EC" id="2.7.11.1" evidence="2"/>
<dbReference type="InterPro" id="IPR013210">
    <property type="entry name" value="LRR_N_plant-typ"/>
</dbReference>
<dbReference type="SUPFAM" id="SSF56112">
    <property type="entry name" value="Protein kinase-like (PK-like)"/>
    <property type="match status" value="2"/>
</dbReference>
<dbReference type="EMBL" id="CP093350">
    <property type="protein sequence ID" value="WOH12465.1"/>
    <property type="molecule type" value="Genomic_DNA"/>
</dbReference>
<evidence type="ECO:0000256" key="13">
    <source>
        <dbReference type="ARBA" id="ARBA00022989"/>
    </source>
</evidence>
<dbReference type="SUPFAM" id="SSF52058">
    <property type="entry name" value="L domain-like"/>
    <property type="match status" value="2"/>
</dbReference>
<evidence type="ECO:0000256" key="2">
    <source>
        <dbReference type="ARBA" id="ARBA00012513"/>
    </source>
</evidence>
<evidence type="ECO:0000256" key="8">
    <source>
        <dbReference type="ARBA" id="ARBA00022729"/>
    </source>
</evidence>
<dbReference type="Proteomes" id="UP000077755">
    <property type="component" value="Chromosome 8"/>
</dbReference>
<keyword evidence="8 17" id="KW-0732">Signal</keyword>